<evidence type="ECO:0000256" key="4">
    <source>
        <dbReference type="ARBA" id="ARBA00022989"/>
    </source>
</evidence>
<accession>A0A918ZAT3</accession>
<evidence type="ECO:0000256" key="5">
    <source>
        <dbReference type="ARBA" id="ARBA00023136"/>
    </source>
</evidence>
<evidence type="ECO:0000256" key="7">
    <source>
        <dbReference type="SAM" id="Phobius"/>
    </source>
</evidence>
<feature type="transmembrane region" description="Helical" evidence="7">
    <location>
        <begin position="366"/>
        <end position="388"/>
    </location>
</feature>
<keyword evidence="4 7" id="KW-1133">Transmembrane helix</keyword>
<evidence type="ECO:0000256" key="1">
    <source>
        <dbReference type="ARBA" id="ARBA00004651"/>
    </source>
</evidence>
<dbReference type="Proteomes" id="UP000608024">
    <property type="component" value="Unassembled WGS sequence"/>
</dbReference>
<keyword evidence="3 7" id="KW-0812">Transmembrane</keyword>
<dbReference type="InterPro" id="IPR036259">
    <property type="entry name" value="MFS_trans_sf"/>
</dbReference>
<reference evidence="8" key="1">
    <citation type="journal article" date="2014" name="Int. J. Syst. Evol. Microbiol.">
        <title>Complete genome sequence of Corynebacterium casei LMG S-19264T (=DSM 44701T), isolated from a smear-ripened cheese.</title>
        <authorList>
            <consortium name="US DOE Joint Genome Institute (JGI-PGF)"/>
            <person name="Walter F."/>
            <person name="Albersmeier A."/>
            <person name="Kalinowski J."/>
            <person name="Ruckert C."/>
        </authorList>
    </citation>
    <scope>NUCLEOTIDE SEQUENCE</scope>
    <source>
        <strain evidence="8">JCM 4784</strain>
    </source>
</reference>
<feature type="transmembrane region" description="Helical" evidence="7">
    <location>
        <begin position="183"/>
        <end position="203"/>
    </location>
</feature>
<keyword evidence="9" id="KW-1185">Reference proteome</keyword>
<dbReference type="CDD" id="cd06173">
    <property type="entry name" value="MFS_MefA_like"/>
    <property type="match status" value="1"/>
</dbReference>
<feature type="transmembrane region" description="Helical" evidence="7">
    <location>
        <begin position="409"/>
        <end position="428"/>
    </location>
</feature>
<protein>
    <recommendedName>
        <fullName evidence="10">MFS transporter</fullName>
    </recommendedName>
</protein>
<proteinExistence type="predicted"/>
<keyword evidence="2" id="KW-1003">Cell membrane</keyword>
<feature type="transmembrane region" description="Helical" evidence="7">
    <location>
        <begin position="60"/>
        <end position="80"/>
    </location>
</feature>
<dbReference type="InterPro" id="IPR011701">
    <property type="entry name" value="MFS"/>
</dbReference>
<comment type="subcellular location">
    <subcellularLocation>
        <location evidence="1">Cell membrane</location>
        <topology evidence="1">Multi-pass membrane protein</topology>
    </subcellularLocation>
</comment>
<feature type="region of interest" description="Disordered" evidence="6">
    <location>
        <begin position="212"/>
        <end position="258"/>
    </location>
</feature>
<evidence type="ECO:0000313" key="8">
    <source>
        <dbReference type="EMBL" id="GHE42517.1"/>
    </source>
</evidence>
<evidence type="ECO:0000256" key="2">
    <source>
        <dbReference type="ARBA" id="ARBA00022475"/>
    </source>
</evidence>
<sequence length="464" mass="47559">MVHRGTSRRTPRTARTGPAPLWADPNYRLFLALQCLSALGDSFSHVAIPLLVLHQTGSVAQMGLVTGLTGLASIVTGLFAGVVADRVDRRRLLALTDVARCALIGVVPLVWLFATPLWLLYTVVPVAAVFSMLFQVAYVTVVPAIVGPGQILKANSHLFGAYAVASAGGPMLAGFVAAASGPAAALAIDAATFAVSAVGILFVRMRPTGEIPGVPARPTAEEPGVPARPTGAAPGQEDGRERKGDEQGRRGQPHGERGGVRAEFLAGARFLWRHPVLRPLTVLLALVTFLTYGLTDVVVYHVKQGLGHGDSTVGYVLTAGTLGTLGASFAVDRMRRRLGFGPSWVAVHVAAGLAVATLGLTGNVPAVAVLVAVVLFCTGVAGICSMSLRQEVTPGHLLGRVTSAFWTTHNALGPLGAAAVTAAAGAWGVGPVCLGVGGCVVAVALTATATGLGRSRAGRQESAA</sequence>
<evidence type="ECO:0000313" key="9">
    <source>
        <dbReference type="Proteomes" id="UP000608024"/>
    </source>
</evidence>
<evidence type="ECO:0000256" key="6">
    <source>
        <dbReference type="SAM" id="MobiDB-lite"/>
    </source>
</evidence>
<feature type="transmembrane region" description="Helical" evidence="7">
    <location>
        <begin position="119"/>
        <end position="146"/>
    </location>
</feature>
<dbReference type="PANTHER" id="PTHR23513:SF6">
    <property type="entry name" value="MAJOR FACILITATOR SUPERFAMILY ASSOCIATED DOMAIN-CONTAINING PROTEIN"/>
    <property type="match status" value="1"/>
</dbReference>
<dbReference type="AlphaFoldDB" id="A0A918ZAT3"/>
<feature type="compositionally biased region" description="Basic and acidic residues" evidence="6">
    <location>
        <begin position="237"/>
        <end position="258"/>
    </location>
</feature>
<feature type="transmembrane region" description="Helical" evidence="7">
    <location>
        <begin position="158"/>
        <end position="177"/>
    </location>
</feature>
<feature type="transmembrane region" description="Helical" evidence="7">
    <location>
        <begin position="343"/>
        <end position="360"/>
    </location>
</feature>
<dbReference type="GO" id="GO:0022857">
    <property type="term" value="F:transmembrane transporter activity"/>
    <property type="evidence" value="ECO:0007669"/>
    <property type="project" value="InterPro"/>
</dbReference>
<evidence type="ECO:0008006" key="10">
    <source>
        <dbReference type="Google" id="ProtNLM"/>
    </source>
</evidence>
<dbReference type="GO" id="GO:0005886">
    <property type="term" value="C:plasma membrane"/>
    <property type="evidence" value="ECO:0007669"/>
    <property type="project" value="UniProtKB-SubCell"/>
</dbReference>
<dbReference type="Gene3D" id="1.20.1250.20">
    <property type="entry name" value="MFS general substrate transporter like domains"/>
    <property type="match status" value="1"/>
</dbReference>
<dbReference type="RefSeq" id="WP_190134606.1">
    <property type="nucleotide sequence ID" value="NZ_BNBT01000009.1"/>
</dbReference>
<feature type="transmembrane region" description="Helical" evidence="7">
    <location>
        <begin position="92"/>
        <end position="113"/>
    </location>
</feature>
<gene>
    <name evidence="8" type="ORF">GCM10018785_10150</name>
</gene>
<dbReference type="Pfam" id="PF07690">
    <property type="entry name" value="MFS_1"/>
    <property type="match status" value="1"/>
</dbReference>
<evidence type="ECO:0000256" key="3">
    <source>
        <dbReference type="ARBA" id="ARBA00022692"/>
    </source>
</evidence>
<keyword evidence="5 7" id="KW-0472">Membrane</keyword>
<feature type="transmembrane region" description="Helical" evidence="7">
    <location>
        <begin position="312"/>
        <end position="331"/>
    </location>
</feature>
<dbReference type="EMBL" id="BNBT01000009">
    <property type="protein sequence ID" value="GHE42517.1"/>
    <property type="molecule type" value="Genomic_DNA"/>
</dbReference>
<feature type="transmembrane region" description="Helical" evidence="7">
    <location>
        <begin position="280"/>
        <end position="300"/>
    </location>
</feature>
<comment type="caution">
    <text evidence="8">The sequence shown here is derived from an EMBL/GenBank/DDBJ whole genome shotgun (WGS) entry which is preliminary data.</text>
</comment>
<organism evidence="8 9">
    <name type="scientific">Streptomyces longispororuber</name>
    <dbReference type="NCBI Taxonomy" id="68230"/>
    <lineage>
        <taxon>Bacteria</taxon>
        <taxon>Bacillati</taxon>
        <taxon>Actinomycetota</taxon>
        <taxon>Actinomycetes</taxon>
        <taxon>Kitasatosporales</taxon>
        <taxon>Streptomycetaceae</taxon>
        <taxon>Streptomyces</taxon>
    </lineage>
</organism>
<feature type="transmembrane region" description="Helical" evidence="7">
    <location>
        <begin position="434"/>
        <end position="452"/>
    </location>
</feature>
<name>A0A918ZAT3_9ACTN</name>
<dbReference type="PANTHER" id="PTHR23513">
    <property type="entry name" value="INTEGRAL MEMBRANE EFFLUX PROTEIN-RELATED"/>
    <property type="match status" value="1"/>
</dbReference>
<dbReference type="SUPFAM" id="SSF103473">
    <property type="entry name" value="MFS general substrate transporter"/>
    <property type="match status" value="1"/>
</dbReference>
<reference evidence="8" key="2">
    <citation type="submission" date="2020-09" db="EMBL/GenBank/DDBJ databases">
        <authorList>
            <person name="Sun Q."/>
            <person name="Ohkuma M."/>
        </authorList>
    </citation>
    <scope>NUCLEOTIDE SEQUENCE</scope>
    <source>
        <strain evidence="8">JCM 4784</strain>
    </source>
</reference>